<dbReference type="EMBL" id="JAJJMB010011250">
    <property type="protein sequence ID" value="KAI3902776.1"/>
    <property type="molecule type" value="Genomic_DNA"/>
</dbReference>
<name>A0AAD4XD18_9MAGN</name>
<organism evidence="2 3">
    <name type="scientific">Papaver atlanticum</name>
    <dbReference type="NCBI Taxonomy" id="357466"/>
    <lineage>
        <taxon>Eukaryota</taxon>
        <taxon>Viridiplantae</taxon>
        <taxon>Streptophyta</taxon>
        <taxon>Embryophyta</taxon>
        <taxon>Tracheophyta</taxon>
        <taxon>Spermatophyta</taxon>
        <taxon>Magnoliopsida</taxon>
        <taxon>Ranunculales</taxon>
        <taxon>Papaveraceae</taxon>
        <taxon>Papaveroideae</taxon>
        <taxon>Papaver</taxon>
    </lineage>
</organism>
<protein>
    <submittedName>
        <fullName evidence="2">Uncharacterized protein</fullName>
    </submittedName>
</protein>
<dbReference type="AlphaFoldDB" id="A0AAD4XD18"/>
<evidence type="ECO:0000313" key="2">
    <source>
        <dbReference type="EMBL" id="KAI3902776.1"/>
    </source>
</evidence>
<reference evidence="2" key="1">
    <citation type="submission" date="2022-04" db="EMBL/GenBank/DDBJ databases">
        <title>A functionally conserved STORR gene fusion in Papaver species that diverged 16.8 million years ago.</title>
        <authorList>
            <person name="Catania T."/>
        </authorList>
    </citation>
    <scope>NUCLEOTIDE SEQUENCE</scope>
    <source>
        <strain evidence="2">S-188037</strain>
    </source>
</reference>
<feature type="region of interest" description="Disordered" evidence="1">
    <location>
        <begin position="39"/>
        <end position="102"/>
    </location>
</feature>
<evidence type="ECO:0000256" key="1">
    <source>
        <dbReference type="SAM" id="MobiDB-lite"/>
    </source>
</evidence>
<sequence length="102" mass="11563">IFTPETSPTSKAERLHRDLLKFLGLPALGRSHLLISDHLDSTHKSQMSSPPEEPINSKEGSELVIVPDLKMPEPTQDHYKEKQKTKKRKDTFSDSVNRSDNV</sequence>
<dbReference type="Proteomes" id="UP001202328">
    <property type="component" value="Unassembled WGS sequence"/>
</dbReference>
<feature type="non-terminal residue" evidence="2">
    <location>
        <position position="1"/>
    </location>
</feature>
<evidence type="ECO:0000313" key="3">
    <source>
        <dbReference type="Proteomes" id="UP001202328"/>
    </source>
</evidence>
<accession>A0AAD4XD18</accession>
<keyword evidence="3" id="KW-1185">Reference proteome</keyword>
<feature type="compositionally biased region" description="Polar residues" evidence="1">
    <location>
        <begin position="93"/>
        <end position="102"/>
    </location>
</feature>
<proteinExistence type="predicted"/>
<gene>
    <name evidence="2" type="ORF">MKW98_012737</name>
</gene>
<comment type="caution">
    <text evidence="2">The sequence shown here is derived from an EMBL/GenBank/DDBJ whole genome shotgun (WGS) entry which is preliminary data.</text>
</comment>
<feature type="non-terminal residue" evidence="2">
    <location>
        <position position="102"/>
    </location>
</feature>